<feature type="signal peptide" evidence="1">
    <location>
        <begin position="1"/>
        <end position="24"/>
    </location>
</feature>
<keyword evidence="3" id="KW-1185">Reference proteome</keyword>
<dbReference type="Proteomes" id="UP000293433">
    <property type="component" value="Unassembled WGS sequence"/>
</dbReference>
<gene>
    <name evidence="2" type="ORF">EV685_2311</name>
</gene>
<name>A0A4Q7LLM8_9BURK</name>
<dbReference type="EMBL" id="SGWV01000009">
    <property type="protein sequence ID" value="RZS54827.1"/>
    <property type="molecule type" value="Genomic_DNA"/>
</dbReference>
<proteinExistence type="predicted"/>
<reference evidence="2 3" key="1">
    <citation type="submission" date="2019-02" db="EMBL/GenBank/DDBJ databases">
        <title>Genomic Encyclopedia of Type Strains, Phase IV (KMG-IV): sequencing the most valuable type-strain genomes for metagenomic binning, comparative biology and taxonomic classification.</title>
        <authorList>
            <person name="Goeker M."/>
        </authorList>
    </citation>
    <scope>NUCLEOTIDE SEQUENCE [LARGE SCALE GENOMIC DNA]</scope>
    <source>
        <strain evidence="2 3">DSM 10617</strain>
    </source>
</reference>
<dbReference type="AlphaFoldDB" id="A0A4Q7LLM8"/>
<evidence type="ECO:0000313" key="3">
    <source>
        <dbReference type="Proteomes" id="UP000293433"/>
    </source>
</evidence>
<keyword evidence="1" id="KW-0732">Signal</keyword>
<sequence length="155" mass="16319">MTMNRVSRAWLVLPGLLLAISALAQDAASTASTASTGSSALPPIPYATVAEALSALEARDGNGTVVTHADGWTTVNEPMASAQWSFTPAGHPAHPALVRRIVERPRGGELRVDVSTLCESSNAAACSQLRSDFEAMSERIRQALKARGRAPQQGR</sequence>
<feature type="chain" id="PRO_5020666095" evidence="1">
    <location>
        <begin position="25"/>
        <end position="155"/>
    </location>
</feature>
<accession>A0A4Q7LLM8</accession>
<organism evidence="2 3">
    <name type="scientific">Sphaerotilus mobilis</name>
    <dbReference type="NCBI Taxonomy" id="47994"/>
    <lineage>
        <taxon>Bacteria</taxon>
        <taxon>Pseudomonadati</taxon>
        <taxon>Pseudomonadota</taxon>
        <taxon>Betaproteobacteria</taxon>
        <taxon>Burkholderiales</taxon>
        <taxon>Sphaerotilaceae</taxon>
        <taxon>Sphaerotilus</taxon>
    </lineage>
</organism>
<evidence type="ECO:0000313" key="2">
    <source>
        <dbReference type="EMBL" id="RZS54827.1"/>
    </source>
</evidence>
<protein>
    <submittedName>
        <fullName evidence="2">Uncharacterized protein</fullName>
    </submittedName>
</protein>
<comment type="caution">
    <text evidence="2">The sequence shown here is derived from an EMBL/GenBank/DDBJ whole genome shotgun (WGS) entry which is preliminary data.</text>
</comment>
<evidence type="ECO:0000256" key="1">
    <source>
        <dbReference type="SAM" id="SignalP"/>
    </source>
</evidence>